<dbReference type="InterPro" id="IPR001085">
    <property type="entry name" value="Ser_HO-MeTrfase"/>
</dbReference>
<dbReference type="GO" id="GO:0030170">
    <property type="term" value="F:pyridoxal phosphate binding"/>
    <property type="evidence" value="ECO:0007669"/>
    <property type="project" value="InterPro"/>
</dbReference>
<dbReference type="EMBL" id="CALTRL010004659">
    <property type="protein sequence ID" value="CAH7683406.1"/>
    <property type="molecule type" value="Genomic_DNA"/>
</dbReference>
<evidence type="ECO:0000313" key="11">
    <source>
        <dbReference type="EMBL" id="CAH7683406.1"/>
    </source>
</evidence>
<keyword evidence="7 8" id="KW-0663">Pyridoxal phosphate</keyword>
<dbReference type="PANTHER" id="PTHR11680:SF35">
    <property type="entry name" value="SERINE HYDROXYMETHYLTRANSFERASE 1"/>
    <property type="match status" value="1"/>
</dbReference>
<feature type="domain" description="Serine hydroxymethyltransferase-like" evidence="10">
    <location>
        <begin position="20"/>
        <end position="407"/>
    </location>
</feature>
<dbReference type="SUPFAM" id="SSF53383">
    <property type="entry name" value="PLP-dependent transferases"/>
    <property type="match status" value="1"/>
</dbReference>
<evidence type="ECO:0000259" key="10">
    <source>
        <dbReference type="Pfam" id="PF00464"/>
    </source>
</evidence>
<evidence type="ECO:0000256" key="9">
    <source>
        <dbReference type="RuleBase" id="RU000585"/>
    </source>
</evidence>
<keyword evidence="5 9" id="KW-0554">One-carbon metabolism</keyword>
<comment type="similarity">
    <text evidence="4 9">Belongs to the SHMT family.</text>
</comment>
<dbReference type="AlphaFoldDB" id="A0AAV0BCK0"/>
<dbReference type="Gene3D" id="3.40.640.10">
    <property type="entry name" value="Type I PLP-dependent aspartate aminotransferase-like (Major domain)"/>
    <property type="match status" value="1"/>
</dbReference>
<feature type="modified residue" description="N6-(pyridoxal phosphate)lysine" evidence="8">
    <location>
        <position position="250"/>
    </location>
</feature>
<dbReference type="Gene3D" id="3.90.1150.10">
    <property type="entry name" value="Aspartate Aminotransferase, domain 1"/>
    <property type="match status" value="1"/>
</dbReference>
<comment type="cofactor">
    <cofactor evidence="2 8 9">
        <name>pyridoxal 5'-phosphate</name>
        <dbReference type="ChEBI" id="CHEBI:597326"/>
    </cofactor>
</comment>
<accession>A0AAV0BCK0</accession>
<dbReference type="PIRSF" id="PIRSF000412">
    <property type="entry name" value="SHMT"/>
    <property type="match status" value="1"/>
</dbReference>
<dbReference type="Proteomes" id="UP001153365">
    <property type="component" value="Unassembled WGS sequence"/>
</dbReference>
<comment type="catalytic activity">
    <reaction evidence="1 9">
        <text>(6R)-5,10-methylene-5,6,7,8-tetrahydrofolate + glycine + H2O = (6S)-5,6,7,8-tetrahydrofolate + L-serine</text>
        <dbReference type="Rhea" id="RHEA:15481"/>
        <dbReference type="ChEBI" id="CHEBI:15377"/>
        <dbReference type="ChEBI" id="CHEBI:15636"/>
        <dbReference type="ChEBI" id="CHEBI:33384"/>
        <dbReference type="ChEBI" id="CHEBI:57305"/>
        <dbReference type="ChEBI" id="CHEBI:57453"/>
        <dbReference type="EC" id="2.1.2.1"/>
    </reaction>
</comment>
<comment type="function">
    <text evidence="9">Interconversion of serine and glycine.</text>
</comment>
<dbReference type="InterPro" id="IPR039429">
    <property type="entry name" value="SHMT-like_dom"/>
</dbReference>
<organism evidence="11 12">
    <name type="scientific">Phakopsora pachyrhizi</name>
    <name type="common">Asian soybean rust disease fungus</name>
    <dbReference type="NCBI Taxonomy" id="170000"/>
    <lineage>
        <taxon>Eukaryota</taxon>
        <taxon>Fungi</taxon>
        <taxon>Dikarya</taxon>
        <taxon>Basidiomycota</taxon>
        <taxon>Pucciniomycotina</taxon>
        <taxon>Pucciniomycetes</taxon>
        <taxon>Pucciniales</taxon>
        <taxon>Phakopsoraceae</taxon>
        <taxon>Phakopsora</taxon>
    </lineage>
</organism>
<dbReference type="Pfam" id="PF00464">
    <property type="entry name" value="SHMT"/>
    <property type="match status" value="1"/>
</dbReference>
<evidence type="ECO:0000256" key="8">
    <source>
        <dbReference type="PIRSR" id="PIRSR000412-50"/>
    </source>
</evidence>
<dbReference type="GO" id="GO:0019264">
    <property type="term" value="P:glycine biosynthetic process from serine"/>
    <property type="evidence" value="ECO:0007669"/>
    <property type="project" value="InterPro"/>
</dbReference>
<dbReference type="InterPro" id="IPR049943">
    <property type="entry name" value="Ser_HO-MeTrfase-like"/>
</dbReference>
<gene>
    <name evidence="11" type="ORF">PPACK8108_LOCUS16893</name>
</gene>
<name>A0AAV0BCK0_PHAPC</name>
<proteinExistence type="inferred from homology"/>
<dbReference type="GO" id="GO:0005739">
    <property type="term" value="C:mitochondrion"/>
    <property type="evidence" value="ECO:0007669"/>
    <property type="project" value="TreeGrafter"/>
</dbReference>
<sequence length="467" mass="52246">MNPSLNPIKPYNEMLYKTLVEYDPEVQKLIEDETLRQFSSLELNASENLTSLSVMEVNGSILNNRFTERISDRPEEDCVDDELQLLCQTRALETFRLDPKIWGVNVQLYSGSTANLSTFTALIQPQDRIMALSATDGGHSSSGSFTENRKISASSTYFQSFPYSVDPESKLIDYDYLQKMADIYKPKILICGASAYPRDWNFKRLREISDNQEAYLMMDASMAQVSGLVAGQVQNDPFEFCDVVTTTTHKTLRGPRGGLIFFRKDKDPGMESRIKGGVFPGFQGAVHYHSIAAASVALRQAGDPSFRQYAQAVIENSRALAARLVELGYSLQTGGSDNHLVLWDLRPTGLTGSRAGKIFDFCGIIVSKSAVSSDKSIQDQGGVRLGTSALTSRSMGPEQMVEVANFMHRAVQLSLNLQQETRSNQSNDFLRASYEGDEREERKQFAQILRDVQEFSRRFELPGFNVK</sequence>
<evidence type="ECO:0000256" key="6">
    <source>
        <dbReference type="ARBA" id="ARBA00022679"/>
    </source>
</evidence>
<evidence type="ECO:0000256" key="7">
    <source>
        <dbReference type="ARBA" id="ARBA00022898"/>
    </source>
</evidence>
<keyword evidence="6 9" id="KW-0808">Transferase</keyword>
<dbReference type="InterPro" id="IPR015424">
    <property type="entry name" value="PyrdxlP-dep_Trfase"/>
</dbReference>
<dbReference type="PROSITE" id="PS00096">
    <property type="entry name" value="SHMT"/>
    <property type="match status" value="1"/>
</dbReference>
<dbReference type="CDD" id="cd00378">
    <property type="entry name" value="SHMT"/>
    <property type="match status" value="1"/>
</dbReference>
<dbReference type="InterPro" id="IPR015422">
    <property type="entry name" value="PyrdxlP-dep_Trfase_small"/>
</dbReference>
<evidence type="ECO:0000256" key="5">
    <source>
        <dbReference type="ARBA" id="ARBA00022563"/>
    </source>
</evidence>
<dbReference type="InterPro" id="IPR015421">
    <property type="entry name" value="PyrdxlP-dep_Trfase_major"/>
</dbReference>
<evidence type="ECO:0000256" key="2">
    <source>
        <dbReference type="ARBA" id="ARBA00001933"/>
    </source>
</evidence>
<keyword evidence="12" id="KW-1185">Reference proteome</keyword>
<evidence type="ECO:0000313" key="12">
    <source>
        <dbReference type="Proteomes" id="UP001153365"/>
    </source>
</evidence>
<reference evidence="11" key="1">
    <citation type="submission" date="2022-06" db="EMBL/GenBank/DDBJ databases">
        <authorList>
            <consortium name="SYNGENTA / RWTH Aachen University"/>
        </authorList>
    </citation>
    <scope>NUCLEOTIDE SEQUENCE</scope>
</reference>
<dbReference type="InterPro" id="IPR019798">
    <property type="entry name" value="Ser_HO-MeTrfase_PLP_BS"/>
</dbReference>
<comment type="pathway">
    <text evidence="3 9">One-carbon metabolism; tetrahydrofolate interconversion.</text>
</comment>
<protein>
    <recommendedName>
        <fullName evidence="9">Serine hydroxymethyltransferase</fullName>
        <ecNumber evidence="9">2.1.2.1</ecNumber>
    </recommendedName>
</protein>
<evidence type="ECO:0000256" key="1">
    <source>
        <dbReference type="ARBA" id="ARBA00001528"/>
    </source>
</evidence>
<comment type="caution">
    <text evidence="11">The sequence shown here is derived from an EMBL/GenBank/DDBJ whole genome shotgun (WGS) entry which is preliminary data.</text>
</comment>
<dbReference type="GO" id="GO:0035999">
    <property type="term" value="P:tetrahydrofolate interconversion"/>
    <property type="evidence" value="ECO:0007669"/>
    <property type="project" value="InterPro"/>
</dbReference>
<dbReference type="PANTHER" id="PTHR11680">
    <property type="entry name" value="SERINE HYDROXYMETHYLTRANSFERASE"/>
    <property type="match status" value="1"/>
</dbReference>
<evidence type="ECO:0000256" key="3">
    <source>
        <dbReference type="ARBA" id="ARBA00004777"/>
    </source>
</evidence>
<dbReference type="EC" id="2.1.2.1" evidence="9"/>
<dbReference type="GO" id="GO:0004372">
    <property type="term" value="F:glycine hydroxymethyltransferase activity"/>
    <property type="evidence" value="ECO:0007669"/>
    <property type="project" value="UniProtKB-EC"/>
</dbReference>
<evidence type="ECO:0000256" key="4">
    <source>
        <dbReference type="ARBA" id="ARBA00006376"/>
    </source>
</evidence>
<dbReference type="NCBIfam" id="NF000586">
    <property type="entry name" value="PRK00011.1"/>
    <property type="match status" value="1"/>
</dbReference>